<accession>A0ACA9SQX2</accession>
<protein>
    <submittedName>
        <fullName evidence="1">35506_t:CDS:1</fullName>
    </submittedName>
</protein>
<evidence type="ECO:0000313" key="1">
    <source>
        <dbReference type="EMBL" id="CAG8845417.1"/>
    </source>
</evidence>
<dbReference type="EMBL" id="CAJVQC010146666">
    <property type="protein sequence ID" value="CAG8845417.1"/>
    <property type="molecule type" value="Genomic_DNA"/>
</dbReference>
<keyword evidence="2" id="KW-1185">Reference proteome</keyword>
<evidence type="ECO:0000313" key="2">
    <source>
        <dbReference type="Proteomes" id="UP000789920"/>
    </source>
</evidence>
<proteinExistence type="predicted"/>
<name>A0ACA9SQX2_9GLOM</name>
<feature type="non-terminal residue" evidence="1">
    <location>
        <position position="1"/>
    </location>
</feature>
<feature type="non-terminal residue" evidence="1">
    <location>
        <position position="43"/>
    </location>
</feature>
<dbReference type="Proteomes" id="UP000789920">
    <property type="component" value="Unassembled WGS sequence"/>
</dbReference>
<organism evidence="1 2">
    <name type="scientific">Racocetra persica</name>
    <dbReference type="NCBI Taxonomy" id="160502"/>
    <lineage>
        <taxon>Eukaryota</taxon>
        <taxon>Fungi</taxon>
        <taxon>Fungi incertae sedis</taxon>
        <taxon>Mucoromycota</taxon>
        <taxon>Glomeromycotina</taxon>
        <taxon>Glomeromycetes</taxon>
        <taxon>Diversisporales</taxon>
        <taxon>Gigasporaceae</taxon>
        <taxon>Racocetra</taxon>
    </lineage>
</organism>
<sequence length="43" mass="4917">SSSHCSKHCPSYNEKNIDNWKQVCPKCKSCLPTLTEMSKDDDK</sequence>
<comment type="caution">
    <text evidence="1">The sequence shown here is derived from an EMBL/GenBank/DDBJ whole genome shotgun (WGS) entry which is preliminary data.</text>
</comment>
<gene>
    <name evidence="1" type="ORF">RPERSI_LOCUS33659</name>
</gene>
<reference evidence="1" key="1">
    <citation type="submission" date="2021-06" db="EMBL/GenBank/DDBJ databases">
        <authorList>
            <person name="Kallberg Y."/>
            <person name="Tangrot J."/>
            <person name="Rosling A."/>
        </authorList>
    </citation>
    <scope>NUCLEOTIDE SEQUENCE</scope>
    <source>
        <strain evidence="1">MA461A</strain>
    </source>
</reference>